<sequence length="123" mass="14247">MTRGTCDSDGSSGEEATLTLAAVLETLGHRYRRDLLRLFRERSARTVDSDDAVGYLLERERRRSGETPSRDHLEITLLHVHLPKLEEARLVTLDREAGKFRYHPSERIENWLRFIEAEHGFEG</sequence>
<reference evidence="2 3" key="1">
    <citation type="journal article" date="2019" name="Int. J. Syst. Evol. Microbiol.">
        <title>The Global Catalogue of Microorganisms (GCM) 10K type strain sequencing project: providing services to taxonomists for standard genome sequencing and annotation.</title>
        <authorList>
            <consortium name="The Broad Institute Genomics Platform"/>
            <consortium name="The Broad Institute Genome Sequencing Center for Infectious Disease"/>
            <person name="Wu L."/>
            <person name="Ma J."/>
        </authorList>
    </citation>
    <scope>NUCLEOTIDE SEQUENCE [LARGE SCALE GENOMIC DNA]</scope>
    <source>
        <strain evidence="2 3">YIM 94188</strain>
    </source>
</reference>
<gene>
    <name evidence="2" type="ORF">ACFQEV_07525</name>
</gene>
<evidence type="ECO:0000259" key="1">
    <source>
        <dbReference type="Pfam" id="PF24035"/>
    </source>
</evidence>
<evidence type="ECO:0000313" key="2">
    <source>
        <dbReference type="EMBL" id="MFC6824843.1"/>
    </source>
</evidence>
<dbReference type="EMBL" id="JBHSXH010000009">
    <property type="protein sequence ID" value="MFC6824843.1"/>
    <property type="molecule type" value="Genomic_DNA"/>
</dbReference>
<dbReference type="Pfam" id="PF24035">
    <property type="entry name" value="DUF7344"/>
    <property type="match status" value="1"/>
</dbReference>
<dbReference type="AlphaFoldDB" id="A0ABD5TW30"/>
<feature type="domain" description="DUF7344" evidence="1">
    <location>
        <begin position="25"/>
        <end position="99"/>
    </location>
</feature>
<keyword evidence="3" id="KW-1185">Reference proteome</keyword>
<dbReference type="RefSeq" id="WP_379694306.1">
    <property type="nucleotide sequence ID" value="NZ_JBHSXH010000009.1"/>
</dbReference>
<protein>
    <recommendedName>
        <fullName evidence="1">DUF7344 domain-containing protein</fullName>
    </recommendedName>
</protein>
<accession>A0ABD5TW30</accession>
<comment type="caution">
    <text evidence="2">The sequence shown here is derived from an EMBL/GenBank/DDBJ whole genome shotgun (WGS) entry which is preliminary data.</text>
</comment>
<dbReference type="Proteomes" id="UP001596408">
    <property type="component" value="Unassembled WGS sequence"/>
</dbReference>
<dbReference type="InterPro" id="IPR055768">
    <property type="entry name" value="DUF7344"/>
</dbReference>
<name>A0ABD5TW30_9EURY</name>
<proteinExistence type="predicted"/>
<dbReference type="InterPro" id="IPR036388">
    <property type="entry name" value="WH-like_DNA-bd_sf"/>
</dbReference>
<organism evidence="2 3">
    <name type="scientific">Halopelagius fulvigenes</name>
    <dbReference type="NCBI Taxonomy" id="1198324"/>
    <lineage>
        <taxon>Archaea</taxon>
        <taxon>Methanobacteriati</taxon>
        <taxon>Methanobacteriota</taxon>
        <taxon>Stenosarchaea group</taxon>
        <taxon>Halobacteria</taxon>
        <taxon>Halobacteriales</taxon>
        <taxon>Haloferacaceae</taxon>
    </lineage>
</organism>
<evidence type="ECO:0000313" key="3">
    <source>
        <dbReference type="Proteomes" id="UP001596408"/>
    </source>
</evidence>
<dbReference type="Gene3D" id="1.10.10.10">
    <property type="entry name" value="Winged helix-like DNA-binding domain superfamily/Winged helix DNA-binding domain"/>
    <property type="match status" value="1"/>
</dbReference>